<evidence type="ECO:0000256" key="16">
    <source>
        <dbReference type="ARBA" id="ARBA00023180"/>
    </source>
</evidence>
<keyword evidence="14 19" id="KW-0472">Membrane</keyword>
<dbReference type="InterPro" id="IPR000719">
    <property type="entry name" value="Prot_kinase_dom"/>
</dbReference>
<dbReference type="PROSITE" id="PS00107">
    <property type="entry name" value="PROTEIN_KINASE_ATP"/>
    <property type="match status" value="1"/>
</dbReference>
<keyword evidence="22" id="KW-1185">Reference proteome</keyword>
<dbReference type="InterPro" id="IPR011009">
    <property type="entry name" value="Kinase-like_dom_sf"/>
</dbReference>
<keyword evidence="12 17" id="KW-0067">ATP-binding</keyword>
<evidence type="ECO:0000256" key="10">
    <source>
        <dbReference type="ARBA" id="ARBA00022741"/>
    </source>
</evidence>
<keyword evidence="16" id="KW-0325">Glycoprotein</keyword>
<dbReference type="EC" id="2.7.11.1" evidence="3"/>
<dbReference type="SMART" id="SM00220">
    <property type="entry name" value="S_TKc"/>
    <property type="match status" value="1"/>
</dbReference>
<keyword evidence="9" id="KW-0677">Repeat</keyword>
<protein>
    <recommendedName>
        <fullName evidence="3">non-specific serine/threonine protein kinase</fullName>
        <ecNumber evidence="3">2.7.11.1</ecNumber>
    </recommendedName>
</protein>
<feature type="transmembrane region" description="Helical" evidence="19">
    <location>
        <begin position="581"/>
        <end position="604"/>
    </location>
</feature>
<dbReference type="Proteomes" id="UP000737018">
    <property type="component" value="Unassembled WGS sequence"/>
</dbReference>
<dbReference type="InterPro" id="IPR013210">
    <property type="entry name" value="LRR_N_plant-typ"/>
</dbReference>
<keyword evidence="7 19" id="KW-0812">Transmembrane</keyword>
<name>A0A8J4VJL7_9ROSI</name>
<dbReference type="FunFam" id="1.10.510.10:FF:000453">
    <property type="entry name" value="LRR receptor-like serine/threonine-protein kinase HSL2"/>
    <property type="match status" value="1"/>
</dbReference>
<keyword evidence="10 17" id="KW-0547">Nucleotide-binding</keyword>
<evidence type="ECO:0000256" key="19">
    <source>
        <dbReference type="SAM" id="Phobius"/>
    </source>
</evidence>
<evidence type="ECO:0000256" key="3">
    <source>
        <dbReference type="ARBA" id="ARBA00012513"/>
    </source>
</evidence>
<dbReference type="Gene3D" id="3.80.10.10">
    <property type="entry name" value="Ribonuclease Inhibitor"/>
    <property type="match status" value="2"/>
</dbReference>
<dbReference type="GO" id="GO:0005524">
    <property type="term" value="F:ATP binding"/>
    <property type="evidence" value="ECO:0007669"/>
    <property type="project" value="UniProtKB-UniRule"/>
</dbReference>
<proteinExistence type="inferred from homology"/>
<dbReference type="FunFam" id="3.30.200.20:FF:000328">
    <property type="entry name" value="Leucine-rich repeat protein kinase family protein"/>
    <property type="match status" value="1"/>
</dbReference>
<evidence type="ECO:0000313" key="22">
    <source>
        <dbReference type="Proteomes" id="UP000737018"/>
    </source>
</evidence>
<dbReference type="PROSITE" id="PS50011">
    <property type="entry name" value="PROTEIN_KINASE_DOM"/>
    <property type="match status" value="1"/>
</dbReference>
<evidence type="ECO:0000256" key="7">
    <source>
        <dbReference type="ARBA" id="ARBA00022692"/>
    </source>
</evidence>
<dbReference type="InterPro" id="IPR008271">
    <property type="entry name" value="Ser/Thr_kinase_AS"/>
</dbReference>
<comment type="subcellular location">
    <subcellularLocation>
        <location evidence="1">Membrane</location>
        <topology evidence="1">Single-pass type I membrane protein</topology>
    </subcellularLocation>
</comment>
<dbReference type="InterPro" id="IPR017441">
    <property type="entry name" value="Protein_kinase_ATP_BS"/>
</dbReference>
<dbReference type="AlphaFoldDB" id="A0A8J4VJL7"/>
<dbReference type="Pfam" id="PF08263">
    <property type="entry name" value="LRRNT_2"/>
    <property type="match status" value="1"/>
</dbReference>
<dbReference type="OrthoDB" id="2015206at2759"/>
<keyword evidence="8" id="KW-0732">Signal</keyword>
<dbReference type="SUPFAM" id="SSF56112">
    <property type="entry name" value="Protein kinase-like (PK-like)"/>
    <property type="match status" value="1"/>
</dbReference>
<dbReference type="GO" id="GO:0016020">
    <property type="term" value="C:membrane"/>
    <property type="evidence" value="ECO:0007669"/>
    <property type="project" value="UniProtKB-SubCell"/>
</dbReference>
<keyword evidence="13 19" id="KW-1133">Transmembrane helix</keyword>
<evidence type="ECO:0000256" key="17">
    <source>
        <dbReference type="PROSITE-ProRule" id="PRU10141"/>
    </source>
</evidence>
<dbReference type="EMBL" id="JRKL02005085">
    <property type="protein sequence ID" value="KAF3951146.1"/>
    <property type="molecule type" value="Genomic_DNA"/>
</dbReference>
<keyword evidence="11" id="KW-0418">Kinase</keyword>
<evidence type="ECO:0000256" key="18">
    <source>
        <dbReference type="SAM" id="MobiDB-lite"/>
    </source>
</evidence>
<dbReference type="FunFam" id="3.80.10.10:FF:000363">
    <property type="entry name" value="Leucine-rich repeat family protein"/>
    <property type="match status" value="1"/>
</dbReference>
<keyword evidence="4" id="KW-0723">Serine/threonine-protein kinase</keyword>
<feature type="binding site" evidence="17">
    <location>
        <position position="681"/>
    </location>
    <ligand>
        <name>ATP</name>
        <dbReference type="ChEBI" id="CHEBI:30616"/>
    </ligand>
</feature>
<feature type="compositionally biased region" description="Low complexity" evidence="18">
    <location>
        <begin position="948"/>
        <end position="957"/>
    </location>
</feature>
<gene>
    <name evidence="21" type="ORF">CMV_023172</name>
</gene>
<feature type="domain" description="Protein kinase" evidence="20">
    <location>
        <begin position="653"/>
        <end position="926"/>
    </location>
</feature>
<comment type="caution">
    <text evidence="21">The sequence shown here is derived from an EMBL/GenBank/DDBJ whole genome shotgun (WGS) entry which is preliminary data.</text>
</comment>
<evidence type="ECO:0000256" key="12">
    <source>
        <dbReference type="ARBA" id="ARBA00022840"/>
    </source>
</evidence>
<evidence type="ECO:0000256" key="5">
    <source>
        <dbReference type="ARBA" id="ARBA00022614"/>
    </source>
</evidence>
<evidence type="ECO:0000256" key="8">
    <source>
        <dbReference type="ARBA" id="ARBA00022729"/>
    </source>
</evidence>
<dbReference type="Gene3D" id="1.10.510.10">
    <property type="entry name" value="Transferase(Phosphotransferase) domain 1"/>
    <property type="match status" value="1"/>
</dbReference>
<accession>A0A8J4VJL7</accession>
<dbReference type="PROSITE" id="PS00108">
    <property type="entry name" value="PROTEIN_KINASE_ST"/>
    <property type="match status" value="1"/>
</dbReference>
<dbReference type="PANTHER" id="PTHR45974:SF266">
    <property type="entry name" value="LEUCINE-RICH REPEAT RECEPTOR PROTEIN KINASE HPCA1"/>
    <property type="match status" value="1"/>
</dbReference>
<evidence type="ECO:0000256" key="4">
    <source>
        <dbReference type="ARBA" id="ARBA00022527"/>
    </source>
</evidence>
<evidence type="ECO:0000256" key="11">
    <source>
        <dbReference type="ARBA" id="ARBA00022777"/>
    </source>
</evidence>
<comment type="similarity">
    <text evidence="2">Belongs to the protein kinase superfamily. Ser/Thr protein kinase family.</text>
</comment>
<dbReference type="Pfam" id="PF00069">
    <property type="entry name" value="Pkinase"/>
    <property type="match status" value="1"/>
</dbReference>
<evidence type="ECO:0000313" key="21">
    <source>
        <dbReference type="EMBL" id="KAF3951146.1"/>
    </source>
</evidence>
<dbReference type="GO" id="GO:0004674">
    <property type="term" value="F:protein serine/threonine kinase activity"/>
    <property type="evidence" value="ECO:0007669"/>
    <property type="project" value="UniProtKB-KW"/>
</dbReference>
<feature type="region of interest" description="Disordered" evidence="18">
    <location>
        <begin position="944"/>
        <end position="975"/>
    </location>
</feature>
<evidence type="ECO:0000256" key="9">
    <source>
        <dbReference type="ARBA" id="ARBA00022737"/>
    </source>
</evidence>
<sequence length="975" mass="106439">MGTQQEIVRWKKRSSDQLEYVETKLGKVLRALALLAFIQFSVIAAFTNSSDSTALLSLKANWMNVPSNWVGSDPCGGLWVGIECINSRVTSMYLSNMNLTGQLSGDIGSFSELQNLDLSFNTYMTGTLPQEIGSLKKLQTLNLMGCGFTGPIPSTIGSLQQLISISLNSNKFIGQIPNSIGNLSNLYYLDLTDNQLDGPIPVSDGTKSGLDMLLQTRHFHLGHNKLSGTIPPKLFNPNMALIHVLFDSNNLTGSIPTTLGLVQTLQMVRFDRNSLSGLPSNLNNLTNVIELSLSNNNLSGPMANLTGMNVLSYLDMSNNSFTVSDVPPWIASLSLLTTLMMENTTLQGQVPVDLFSLLDLQKVGLRNNHFSGTLNISTTNSNQLQLIDLRNNFISNVAQIPGGNITLLLEGNTVCDKTDQVTKSYCTASTQNSSYITPPNNCMQISCNSDQVASPNCKCAYPYKGTIFFRGLASFDLGNSSYYADLAKSLMKTLQSSALPVDSVSLSNPTMDSSGNIELSLEVFPSGQECFNQTAITMVGFALNNLSFYPPPSFGPFYLIAYTYGNCAAASNNSSSTSSGIIIGVVVGGSVLLLLVVLAVVYAFRQKKRAERASEQNNPFAHWDQNMGNGSAPQLQAAKWFSFEELKKYSNNFSEANIIGSGGYGKVYQGTLPTGQLIAIKRAQSDSMQGGLEFKTEIELLSRVHHKNLVSLLGFCFEQGEQMLVYEYIPNGTLMGSVSGKSGIRLDWMGRLKVTLGAARGLVYLHEHANPPIIHRDIKSNNILLDESFNAKVADFGLSKSEFDGERNSVTTQVKGTLGYLDPEYYMTQQLTKKSDVYSFGVVMLELITARKPIQQGKHIVVEVRNAIDKSKDLYNLHEILDPFIGMGKNLEGLEEFVDLAMRCVADSGDKRPTMDEVVKEIENIMKLSGMNLSADSEPTTANYYEASKSSSHHPSSNDVFGYSGSFPPSSMEPM</sequence>
<keyword evidence="6" id="KW-0808">Transferase</keyword>
<keyword evidence="5" id="KW-0433">Leucine-rich repeat</keyword>
<dbReference type="SUPFAM" id="SSF52058">
    <property type="entry name" value="L domain-like"/>
    <property type="match status" value="2"/>
</dbReference>
<reference evidence="21" key="1">
    <citation type="submission" date="2020-03" db="EMBL/GenBank/DDBJ databases">
        <title>Castanea mollissima Vanexum genome sequencing.</title>
        <authorList>
            <person name="Staton M."/>
        </authorList>
    </citation>
    <scope>NUCLEOTIDE SEQUENCE</scope>
    <source>
        <tissue evidence="21">Leaf</tissue>
    </source>
</reference>
<dbReference type="InterPro" id="IPR032675">
    <property type="entry name" value="LRR_dom_sf"/>
</dbReference>
<evidence type="ECO:0000256" key="1">
    <source>
        <dbReference type="ARBA" id="ARBA00004479"/>
    </source>
</evidence>
<evidence type="ECO:0000256" key="2">
    <source>
        <dbReference type="ARBA" id="ARBA00008684"/>
    </source>
</evidence>
<dbReference type="InterPro" id="IPR055414">
    <property type="entry name" value="LRR_R13L4/SHOC2-like"/>
</dbReference>
<dbReference type="FunFam" id="3.80.10.10:FF:000542">
    <property type="entry name" value="Leucine-rich repeat protein kinase family protein"/>
    <property type="match status" value="1"/>
</dbReference>
<dbReference type="Gene3D" id="3.30.200.20">
    <property type="entry name" value="Phosphorylase Kinase, domain 1"/>
    <property type="match status" value="1"/>
</dbReference>
<dbReference type="PANTHER" id="PTHR45974">
    <property type="entry name" value="RECEPTOR-LIKE PROTEIN 55"/>
    <property type="match status" value="1"/>
</dbReference>
<dbReference type="Pfam" id="PF23598">
    <property type="entry name" value="LRR_14"/>
    <property type="match status" value="1"/>
</dbReference>
<evidence type="ECO:0000259" key="20">
    <source>
        <dbReference type="PROSITE" id="PS50011"/>
    </source>
</evidence>
<evidence type="ECO:0000256" key="15">
    <source>
        <dbReference type="ARBA" id="ARBA00023170"/>
    </source>
</evidence>
<keyword evidence="15" id="KW-0675">Receptor</keyword>
<evidence type="ECO:0000256" key="6">
    <source>
        <dbReference type="ARBA" id="ARBA00022679"/>
    </source>
</evidence>
<evidence type="ECO:0000256" key="13">
    <source>
        <dbReference type="ARBA" id="ARBA00022989"/>
    </source>
</evidence>
<dbReference type="CDD" id="cd14066">
    <property type="entry name" value="STKc_IRAK"/>
    <property type="match status" value="1"/>
</dbReference>
<organism evidence="21 22">
    <name type="scientific">Castanea mollissima</name>
    <name type="common">Chinese chestnut</name>
    <dbReference type="NCBI Taxonomy" id="60419"/>
    <lineage>
        <taxon>Eukaryota</taxon>
        <taxon>Viridiplantae</taxon>
        <taxon>Streptophyta</taxon>
        <taxon>Embryophyta</taxon>
        <taxon>Tracheophyta</taxon>
        <taxon>Spermatophyta</taxon>
        <taxon>Magnoliopsida</taxon>
        <taxon>eudicotyledons</taxon>
        <taxon>Gunneridae</taxon>
        <taxon>Pentapetalae</taxon>
        <taxon>rosids</taxon>
        <taxon>fabids</taxon>
        <taxon>Fagales</taxon>
        <taxon>Fagaceae</taxon>
        <taxon>Castanea</taxon>
    </lineage>
</organism>
<evidence type="ECO:0000256" key="14">
    <source>
        <dbReference type="ARBA" id="ARBA00023136"/>
    </source>
</evidence>